<reference evidence="1" key="2">
    <citation type="submission" date="2020-06" db="EMBL/GenBank/DDBJ databases">
        <title>Helianthus annuus Genome sequencing and assembly Release 2.</title>
        <authorList>
            <person name="Gouzy J."/>
            <person name="Langlade N."/>
            <person name="Munos S."/>
        </authorList>
    </citation>
    <scope>NUCLEOTIDE SEQUENCE</scope>
    <source>
        <tissue evidence="1">Leaves</tissue>
    </source>
</reference>
<keyword evidence="2" id="KW-1185">Reference proteome</keyword>
<proteinExistence type="predicted"/>
<dbReference type="EMBL" id="MNCJ02000332">
    <property type="protein sequence ID" value="KAF5753697.1"/>
    <property type="molecule type" value="Genomic_DNA"/>
</dbReference>
<dbReference type="Gramene" id="mRNA:HanXRQr2_Chr17g0783011">
    <property type="protein sequence ID" value="mRNA:HanXRQr2_Chr17g0783011"/>
    <property type="gene ID" value="HanXRQr2_Chr17g0783011"/>
</dbReference>
<sequence>MYIIMCSKWFVSSLDPFDQGGNFIINGSEKEIAEQIRLCGRSKCKWLLQVKKMKELSKGYSIVGLSQGMAAC</sequence>
<organism evidence="1 2">
    <name type="scientific">Helianthus annuus</name>
    <name type="common">Common sunflower</name>
    <dbReference type="NCBI Taxonomy" id="4232"/>
    <lineage>
        <taxon>Eukaryota</taxon>
        <taxon>Viridiplantae</taxon>
        <taxon>Streptophyta</taxon>
        <taxon>Embryophyta</taxon>
        <taxon>Tracheophyta</taxon>
        <taxon>Spermatophyta</taxon>
        <taxon>Magnoliopsida</taxon>
        <taxon>eudicotyledons</taxon>
        <taxon>Gunneridae</taxon>
        <taxon>Pentapetalae</taxon>
        <taxon>asterids</taxon>
        <taxon>campanulids</taxon>
        <taxon>Asterales</taxon>
        <taxon>Asteraceae</taxon>
        <taxon>Asteroideae</taxon>
        <taxon>Heliantheae alliance</taxon>
        <taxon>Heliantheae</taxon>
        <taxon>Helianthus</taxon>
    </lineage>
</organism>
<reference evidence="1" key="1">
    <citation type="journal article" date="2017" name="Nature">
        <title>The sunflower genome provides insights into oil metabolism, flowering and Asterid evolution.</title>
        <authorList>
            <person name="Badouin H."/>
            <person name="Gouzy J."/>
            <person name="Grassa C.J."/>
            <person name="Murat F."/>
            <person name="Staton S.E."/>
            <person name="Cottret L."/>
            <person name="Lelandais-Briere C."/>
            <person name="Owens G.L."/>
            <person name="Carrere S."/>
            <person name="Mayjonade B."/>
            <person name="Legrand L."/>
            <person name="Gill N."/>
            <person name="Kane N.C."/>
            <person name="Bowers J.E."/>
            <person name="Hubner S."/>
            <person name="Bellec A."/>
            <person name="Berard A."/>
            <person name="Berges H."/>
            <person name="Blanchet N."/>
            <person name="Boniface M.C."/>
            <person name="Brunel D."/>
            <person name="Catrice O."/>
            <person name="Chaidir N."/>
            <person name="Claudel C."/>
            <person name="Donnadieu C."/>
            <person name="Faraut T."/>
            <person name="Fievet G."/>
            <person name="Helmstetter N."/>
            <person name="King M."/>
            <person name="Knapp S.J."/>
            <person name="Lai Z."/>
            <person name="Le Paslier M.C."/>
            <person name="Lippi Y."/>
            <person name="Lorenzon L."/>
            <person name="Mandel J.R."/>
            <person name="Marage G."/>
            <person name="Marchand G."/>
            <person name="Marquand E."/>
            <person name="Bret-Mestries E."/>
            <person name="Morien E."/>
            <person name="Nambeesan S."/>
            <person name="Nguyen T."/>
            <person name="Pegot-Espagnet P."/>
            <person name="Pouilly N."/>
            <person name="Raftis F."/>
            <person name="Sallet E."/>
            <person name="Schiex T."/>
            <person name="Thomas J."/>
            <person name="Vandecasteele C."/>
            <person name="Vares D."/>
            <person name="Vear F."/>
            <person name="Vautrin S."/>
            <person name="Crespi M."/>
            <person name="Mangin B."/>
            <person name="Burke J.M."/>
            <person name="Salse J."/>
            <person name="Munos S."/>
            <person name="Vincourt P."/>
            <person name="Rieseberg L.H."/>
            <person name="Langlade N.B."/>
        </authorList>
    </citation>
    <scope>NUCLEOTIDE SEQUENCE</scope>
    <source>
        <tissue evidence="1">Leaves</tissue>
    </source>
</reference>
<dbReference type="AlphaFoldDB" id="A0A9K3DDZ8"/>
<accession>A0A9K3DDZ8</accession>
<dbReference type="SUPFAM" id="SSF64484">
    <property type="entry name" value="beta and beta-prime subunits of DNA dependent RNA-polymerase"/>
    <property type="match status" value="1"/>
</dbReference>
<dbReference type="Proteomes" id="UP000215914">
    <property type="component" value="Unassembled WGS sequence"/>
</dbReference>
<evidence type="ECO:0000313" key="1">
    <source>
        <dbReference type="EMBL" id="KAF5753697.1"/>
    </source>
</evidence>
<name>A0A9K3DDZ8_HELAN</name>
<gene>
    <name evidence="1" type="ORF">HanXRQr2_Chr17g0783011</name>
</gene>
<evidence type="ECO:0000313" key="2">
    <source>
        <dbReference type="Proteomes" id="UP000215914"/>
    </source>
</evidence>
<comment type="caution">
    <text evidence="1">The sequence shown here is derived from an EMBL/GenBank/DDBJ whole genome shotgun (WGS) entry which is preliminary data.</text>
</comment>
<protein>
    <submittedName>
        <fullName evidence="1">Uncharacterized protein</fullName>
    </submittedName>
</protein>